<protein>
    <submittedName>
        <fullName evidence="1">Uncharacterized protein</fullName>
    </submittedName>
</protein>
<organism evidence="1 2">
    <name type="scientific">Chrysophaeum taylorii</name>
    <dbReference type="NCBI Taxonomy" id="2483200"/>
    <lineage>
        <taxon>Eukaryota</taxon>
        <taxon>Sar</taxon>
        <taxon>Stramenopiles</taxon>
        <taxon>Ochrophyta</taxon>
        <taxon>Pelagophyceae</taxon>
        <taxon>Pelagomonadales</taxon>
        <taxon>Pelagomonadaceae</taxon>
        <taxon>Chrysophaeum</taxon>
    </lineage>
</organism>
<gene>
    <name evidence="1" type="ORF">CTAYLR_008857</name>
</gene>
<reference evidence="1" key="1">
    <citation type="submission" date="2023-01" db="EMBL/GenBank/DDBJ databases">
        <title>Metagenome sequencing of chrysophaentin producing Chrysophaeum taylorii.</title>
        <authorList>
            <person name="Davison J."/>
            <person name="Bewley C."/>
        </authorList>
    </citation>
    <scope>NUCLEOTIDE SEQUENCE</scope>
    <source>
        <strain evidence="1">NIES-1699</strain>
    </source>
</reference>
<dbReference type="EMBL" id="JAQMWT010000022">
    <property type="protein sequence ID" value="KAJ8613779.1"/>
    <property type="molecule type" value="Genomic_DNA"/>
</dbReference>
<dbReference type="Proteomes" id="UP001230188">
    <property type="component" value="Unassembled WGS sequence"/>
</dbReference>
<sequence length="210" mass="23323">EDREDPCVDCLEDNGNRGGFCTDSEANCVYCSPSAAYCKPVSETATILTCPNDESWYKKDEKDKDCAWVSGREDDVYAYEACPGSCDTCDWNDCLGDDTSFFVNTPSKDCSWVAKARKIRCRKSGSTGYAFARCKHACGLCTFSDCTDEDQWACAQTIYGNCSDSTDWHKVDEVDKDCRWVGEQVPARCAVKGHDDTWAFQSCPVTCEAC</sequence>
<dbReference type="AlphaFoldDB" id="A0AAD7XNC6"/>
<keyword evidence="2" id="KW-1185">Reference proteome</keyword>
<accession>A0AAD7XNC6</accession>
<proteinExistence type="predicted"/>
<evidence type="ECO:0000313" key="2">
    <source>
        <dbReference type="Proteomes" id="UP001230188"/>
    </source>
</evidence>
<name>A0AAD7XNC6_9STRA</name>
<feature type="non-terminal residue" evidence="1">
    <location>
        <position position="1"/>
    </location>
</feature>
<comment type="caution">
    <text evidence="1">The sequence shown here is derived from an EMBL/GenBank/DDBJ whole genome shotgun (WGS) entry which is preliminary data.</text>
</comment>
<evidence type="ECO:0000313" key="1">
    <source>
        <dbReference type="EMBL" id="KAJ8613779.1"/>
    </source>
</evidence>